<comment type="caution">
    <text evidence="9">The sequence shown here is derived from an EMBL/GenBank/DDBJ whole genome shotgun (WGS) entry which is preliminary data.</text>
</comment>
<feature type="domain" description="Flavoprotein" evidence="8">
    <location>
        <begin position="1"/>
        <end position="165"/>
    </location>
</feature>
<dbReference type="RefSeq" id="WP_075137059.1">
    <property type="nucleotide sequence ID" value="NZ_MSIF01000024.1"/>
</dbReference>
<dbReference type="PANTHER" id="PTHR43374">
    <property type="entry name" value="FLAVIN PRENYLTRANSFERASE"/>
    <property type="match status" value="1"/>
</dbReference>
<dbReference type="PANTHER" id="PTHR43374:SF1">
    <property type="entry name" value="FLAVIN PRENYLTRANSFERASE PAD1, MITOCHONDRIAL"/>
    <property type="match status" value="1"/>
</dbReference>
<comment type="function">
    <text evidence="7">Flavin prenyltransferase that catalyzes the synthesis of the prenylated FMN cofactor (prenyl-FMN) for 4-hydroxy-3-polyprenylbenzoic acid decarboxylase UbiD. The prenyltransferase is metal-independent and links a dimethylallyl moiety from dimethylallyl monophosphate (DMAP) to the flavin N5 and C6 atoms of FMN.</text>
</comment>
<reference evidence="9 10" key="1">
    <citation type="submission" date="2016-12" db="EMBL/GenBank/DDBJ databases">
        <title>The draft genome sequence of Actinophytocola xinjiangensis.</title>
        <authorList>
            <person name="Wang W."/>
            <person name="Yuan L."/>
        </authorList>
    </citation>
    <scope>NUCLEOTIDE SEQUENCE [LARGE SCALE GENOMIC DNA]</scope>
    <source>
        <strain evidence="9 10">CGMCC 4.4663</strain>
    </source>
</reference>
<dbReference type="Pfam" id="PF02441">
    <property type="entry name" value="Flavoprotein"/>
    <property type="match status" value="1"/>
</dbReference>
<evidence type="ECO:0000256" key="6">
    <source>
        <dbReference type="ARBA" id="ARBA00060793"/>
    </source>
</evidence>
<dbReference type="NCBIfam" id="TIGR00421">
    <property type="entry name" value="ubiX_pad"/>
    <property type="match status" value="1"/>
</dbReference>
<dbReference type="EC" id="2.5.1.129" evidence="7"/>
<dbReference type="InterPro" id="IPR004507">
    <property type="entry name" value="UbiX-like"/>
</dbReference>
<accession>A0A7Z0WF97</accession>
<dbReference type="Gene3D" id="3.40.50.1950">
    <property type="entry name" value="Flavin prenyltransferase-like"/>
    <property type="match status" value="1"/>
</dbReference>
<proteinExistence type="inferred from homology"/>
<feature type="binding site" evidence="7">
    <location>
        <begin position="88"/>
        <end position="91"/>
    </location>
    <ligand>
        <name>FMN</name>
        <dbReference type="ChEBI" id="CHEBI:58210"/>
    </ligand>
</feature>
<dbReference type="SUPFAM" id="SSF52507">
    <property type="entry name" value="Homo-oligomeric flavin-containing Cys decarboxylases, HFCD"/>
    <property type="match status" value="1"/>
</dbReference>
<dbReference type="AlphaFoldDB" id="A0A7Z0WF97"/>
<feature type="binding site" evidence="7">
    <location>
        <position position="36"/>
    </location>
    <ligand>
        <name>FMN</name>
        <dbReference type="ChEBI" id="CHEBI:58210"/>
    </ligand>
</feature>
<dbReference type="InterPro" id="IPR003382">
    <property type="entry name" value="Flavoprotein"/>
</dbReference>
<dbReference type="GO" id="GO:0016831">
    <property type="term" value="F:carboxy-lyase activity"/>
    <property type="evidence" value="ECO:0007669"/>
    <property type="project" value="TreeGrafter"/>
</dbReference>
<feature type="binding site" evidence="7">
    <location>
        <position position="123"/>
    </location>
    <ligand>
        <name>FMN</name>
        <dbReference type="ChEBI" id="CHEBI:58210"/>
    </ligand>
</feature>
<evidence type="ECO:0000256" key="4">
    <source>
        <dbReference type="ARBA" id="ARBA00022679"/>
    </source>
</evidence>
<evidence type="ECO:0000313" key="10">
    <source>
        <dbReference type="Proteomes" id="UP000185696"/>
    </source>
</evidence>
<gene>
    <name evidence="7" type="primary">ubiX</name>
    <name evidence="9" type="ORF">BLA60_33450</name>
</gene>
<name>A0A7Z0WF97_9PSEU</name>
<evidence type="ECO:0000256" key="2">
    <source>
        <dbReference type="ARBA" id="ARBA00022630"/>
    </source>
</evidence>
<feature type="binding site" evidence="7">
    <location>
        <begin position="9"/>
        <end position="11"/>
    </location>
    <ligand>
        <name>FMN</name>
        <dbReference type="ChEBI" id="CHEBI:58210"/>
    </ligand>
</feature>
<keyword evidence="9" id="KW-0456">Lyase</keyword>
<dbReference type="EMBL" id="MSIF01000024">
    <property type="protein sequence ID" value="OLF05969.1"/>
    <property type="molecule type" value="Genomic_DNA"/>
</dbReference>
<evidence type="ECO:0000256" key="1">
    <source>
        <dbReference type="ARBA" id="ARBA00022602"/>
    </source>
</evidence>
<feature type="binding site" evidence="7">
    <location>
        <position position="169"/>
    </location>
    <ligand>
        <name>dimethylallyl phosphate</name>
        <dbReference type="ChEBI" id="CHEBI:88052"/>
    </ligand>
</feature>
<dbReference type="Proteomes" id="UP000185696">
    <property type="component" value="Unassembled WGS sequence"/>
</dbReference>
<evidence type="ECO:0000259" key="8">
    <source>
        <dbReference type="Pfam" id="PF02441"/>
    </source>
</evidence>
<keyword evidence="2 7" id="KW-0285">Flavoprotein</keyword>
<dbReference type="InterPro" id="IPR036551">
    <property type="entry name" value="Flavin_trans-like"/>
</dbReference>
<organism evidence="9 10">
    <name type="scientific">Actinophytocola xinjiangensis</name>
    <dbReference type="NCBI Taxonomy" id="485602"/>
    <lineage>
        <taxon>Bacteria</taxon>
        <taxon>Bacillati</taxon>
        <taxon>Actinomycetota</taxon>
        <taxon>Actinomycetes</taxon>
        <taxon>Pseudonocardiales</taxon>
        <taxon>Pseudonocardiaceae</taxon>
    </lineage>
</organism>
<sequence length="190" mass="19764">MRVVVAMTGASGAPYGVRMLRVLRELPDVETHLVISRSAALTIAQECGGLTPADVADLADVTHRPSAVGATIASGSYPVDAMLVAPCSIKTLSAIAHCHADDLIPRAADVCLKEGRPLVLMVRETPLHLGHLRAMTAATEAGAVIMPPVPAFYTLPATVDDLVDHSVRRALVRAGVAAAAPRPWDGRVGG</sequence>
<evidence type="ECO:0000313" key="9">
    <source>
        <dbReference type="EMBL" id="OLF05969.1"/>
    </source>
</evidence>
<dbReference type="HAMAP" id="MF_01984">
    <property type="entry name" value="ubiX_pad"/>
    <property type="match status" value="1"/>
</dbReference>
<keyword evidence="4 7" id="KW-0808">Transferase</keyword>
<keyword evidence="3 7" id="KW-0288">FMN</keyword>
<dbReference type="OrthoDB" id="9781577at2"/>
<protein>
    <recommendedName>
        <fullName evidence="7">Flavin prenyltransferase UbiX</fullName>
        <ecNumber evidence="7">2.5.1.129</ecNumber>
    </recommendedName>
</protein>
<dbReference type="NCBIfam" id="NF004685">
    <property type="entry name" value="PRK06029.1"/>
    <property type="match status" value="1"/>
</dbReference>
<dbReference type="FunFam" id="3.40.50.1950:FF:000001">
    <property type="entry name" value="Flavin prenyltransferase UbiX"/>
    <property type="match status" value="1"/>
</dbReference>
<comment type="catalytic activity">
    <reaction evidence="5 7">
        <text>dimethylallyl phosphate + FMNH2 = prenylated FMNH2 + phosphate</text>
        <dbReference type="Rhea" id="RHEA:37743"/>
        <dbReference type="ChEBI" id="CHEBI:43474"/>
        <dbReference type="ChEBI" id="CHEBI:57618"/>
        <dbReference type="ChEBI" id="CHEBI:87467"/>
        <dbReference type="ChEBI" id="CHEBI:88052"/>
        <dbReference type="EC" id="2.5.1.129"/>
    </reaction>
</comment>
<evidence type="ECO:0000256" key="5">
    <source>
        <dbReference type="ARBA" id="ARBA00050612"/>
    </source>
</evidence>
<keyword evidence="1 7" id="KW-0637">Prenyltransferase</keyword>
<comment type="caution">
    <text evidence="7">Lacks conserved residue(s) required for the propagation of feature annotation.</text>
</comment>
<comment type="similarity">
    <text evidence="6 7">Belongs to the UbiX/PAD1 family.</text>
</comment>
<dbReference type="GO" id="GO:0106141">
    <property type="term" value="F:flavin prenyltransferase activity"/>
    <property type="evidence" value="ECO:0007669"/>
    <property type="project" value="UniProtKB-EC"/>
</dbReference>
<keyword evidence="10" id="KW-1185">Reference proteome</keyword>
<feature type="binding site" evidence="7">
    <location>
        <position position="153"/>
    </location>
    <ligand>
        <name>dimethylallyl phosphate</name>
        <dbReference type="ChEBI" id="CHEBI:88052"/>
    </ligand>
</feature>
<evidence type="ECO:0000256" key="7">
    <source>
        <dbReference type="HAMAP-Rule" id="MF_01984"/>
    </source>
</evidence>
<evidence type="ECO:0000256" key="3">
    <source>
        <dbReference type="ARBA" id="ARBA00022643"/>
    </source>
</evidence>